<gene>
    <name evidence="2" type="ORF">CFL01nite_10160</name>
    <name evidence="1" type="ORF">CFLV_03750</name>
</gene>
<reference evidence="1 3" key="1">
    <citation type="submission" date="2014-08" db="EMBL/GenBank/DDBJ databases">
        <title>Complete genome sequence of Corynebacterium flavescens OJ8(T)(=DSM 20296(T)), isolated from cheese.</title>
        <authorList>
            <person name="Ruckert C."/>
            <person name="Albersmeier A."/>
            <person name="Winkler A."/>
            <person name="Kalinowski J."/>
        </authorList>
    </citation>
    <scope>NUCLEOTIDE SEQUENCE [LARGE SCALE GENOMIC DNA]</scope>
    <source>
        <strain evidence="1 3">OJ8</strain>
    </source>
</reference>
<dbReference type="RefSeq" id="WP_075729387.1">
    <property type="nucleotide sequence ID" value="NZ_BJNB01000012.1"/>
</dbReference>
<dbReference type="Proteomes" id="UP000315353">
    <property type="component" value="Unassembled WGS sequence"/>
</dbReference>
<evidence type="ECO:0000313" key="1">
    <source>
        <dbReference type="EMBL" id="APT86389.1"/>
    </source>
</evidence>
<organism evidence="1 3">
    <name type="scientific">Corynebacterium flavescens</name>
    <dbReference type="NCBI Taxonomy" id="28028"/>
    <lineage>
        <taxon>Bacteria</taxon>
        <taxon>Bacillati</taxon>
        <taxon>Actinomycetota</taxon>
        <taxon>Actinomycetes</taxon>
        <taxon>Mycobacteriales</taxon>
        <taxon>Corynebacteriaceae</taxon>
        <taxon>Corynebacterium</taxon>
    </lineage>
</organism>
<sequence length="68" mass="7319">MSETDPLALAQLIAVTAKPPAVFGRIPIEDRVLDILLDDLVETHAVVDSAMKEAFIGFFVDAGELDAH</sequence>
<accession>A0A1L7CKR6</accession>
<dbReference type="STRING" id="28028.CFLV_03750"/>
<evidence type="ECO:0000313" key="4">
    <source>
        <dbReference type="Proteomes" id="UP000315353"/>
    </source>
</evidence>
<proteinExistence type="predicted"/>
<dbReference type="Proteomes" id="UP000185479">
    <property type="component" value="Chromosome"/>
</dbReference>
<evidence type="ECO:0000313" key="2">
    <source>
        <dbReference type="EMBL" id="GEB97521.1"/>
    </source>
</evidence>
<dbReference type="EMBL" id="CP009246">
    <property type="protein sequence ID" value="APT86389.1"/>
    <property type="molecule type" value="Genomic_DNA"/>
</dbReference>
<dbReference type="EMBL" id="BJNB01000012">
    <property type="protein sequence ID" value="GEB97521.1"/>
    <property type="molecule type" value="Genomic_DNA"/>
</dbReference>
<reference evidence="2 4" key="2">
    <citation type="submission" date="2019-06" db="EMBL/GenBank/DDBJ databases">
        <title>Whole genome shotgun sequence of Corynebacterium flavescens NBRC 14136.</title>
        <authorList>
            <person name="Hosoyama A."/>
            <person name="Uohara A."/>
            <person name="Ohji S."/>
            <person name="Ichikawa N."/>
        </authorList>
    </citation>
    <scope>NUCLEOTIDE SEQUENCE [LARGE SCALE GENOMIC DNA]</scope>
    <source>
        <strain evidence="2 4">NBRC 14136</strain>
    </source>
</reference>
<name>A0A1L7CKR6_CORFL</name>
<protein>
    <submittedName>
        <fullName evidence="1">Uncharacterized protein</fullName>
    </submittedName>
</protein>
<dbReference type="KEGG" id="cfc:CFLV_03750"/>
<evidence type="ECO:0000313" key="3">
    <source>
        <dbReference type="Proteomes" id="UP000185479"/>
    </source>
</evidence>
<dbReference type="GeneID" id="82879836"/>
<keyword evidence="3" id="KW-1185">Reference proteome</keyword>
<dbReference type="AlphaFoldDB" id="A0A1L7CKR6"/>